<name>A0A4R1QKB7_9FIRM</name>
<dbReference type="Gene3D" id="2.60.40.740">
    <property type="match status" value="1"/>
</dbReference>
<dbReference type="Pfam" id="PF17802">
    <property type="entry name" value="SpaA"/>
    <property type="match status" value="1"/>
</dbReference>
<organism evidence="8 9">
    <name type="scientific">Allofournierella massiliensis</name>
    <dbReference type="NCBI Taxonomy" id="1650663"/>
    <lineage>
        <taxon>Bacteria</taxon>
        <taxon>Bacillati</taxon>
        <taxon>Bacillota</taxon>
        <taxon>Clostridia</taxon>
        <taxon>Eubacteriales</taxon>
        <taxon>Oscillospiraceae</taxon>
        <taxon>Allofournierella</taxon>
    </lineage>
</organism>
<dbReference type="NCBIfam" id="TIGR04226">
    <property type="entry name" value="RrgB_K2N_iso_D2"/>
    <property type="match status" value="1"/>
</dbReference>
<keyword evidence="5" id="KW-1133">Transmembrane helix</keyword>
<dbReference type="Gene3D" id="2.60.40.10">
    <property type="entry name" value="Immunoglobulins"/>
    <property type="match status" value="1"/>
</dbReference>
<keyword evidence="5" id="KW-0472">Membrane</keyword>
<feature type="transmembrane region" description="Helical" evidence="5">
    <location>
        <begin position="511"/>
        <end position="532"/>
    </location>
</feature>
<dbReference type="InterPro" id="IPR013783">
    <property type="entry name" value="Ig-like_fold"/>
</dbReference>
<protein>
    <submittedName>
        <fullName evidence="8">LPXTG-motif cell wall-anchored protein/fimbrial isopeptide formation D2 family protein</fullName>
    </submittedName>
</protein>
<dbReference type="OrthoDB" id="2199792at2"/>
<keyword evidence="3 6" id="KW-0732">Signal</keyword>
<gene>
    <name evidence="8" type="ORF">EDD77_13018</name>
</gene>
<evidence type="ECO:0000256" key="3">
    <source>
        <dbReference type="ARBA" id="ARBA00022729"/>
    </source>
</evidence>
<dbReference type="InterPro" id="IPR019931">
    <property type="entry name" value="LPXTG_anchor"/>
</dbReference>
<feature type="chain" id="PRO_5020466807" evidence="6">
    <location>
        <begin position="28"/>
        <end position="541"/>
    </location>
</feature>
<dbReference type="PROSITE" id="PS50847">
    <property type="entry name" value="GRAM_POS_ANCHORING"/>
    <property type="match status" value="1"/>
</dbReference>
<evidence type="ECO:0000256" key="1">
    <source>
        <dbReference type="ARBA" id="ARBA00022512"/>
    </source>
</evidence>
<sequence length="541" mass="57040">MKKQMKRATAVALATAMTMGMSFPAFAAGNGGDRTLVVTGDTLDNKKVYAVQMFDARVTEGGSSNTFDNYELVNTENWLEFFTANTEAGGMGLTDQDDDSDIDADDVRAYLEGMTADSAEVKTLADKAQAWVRNHSTDFAVITSDDETPAVADKETFTQLKAGYYLVYPEGGSTGTGNRGTDAMLVNVPTDANAEWAMKSTFPTVDKKVDTDGEGGNGAADNGSAQVGDVVTFTLTSAVPDMSDYTTFYFAFNDTLSNGLKVVDNTGADVVDGDNLTIDGLTVTIDGETVTGYTVSLHSNVLKVEFTNLKSVTQAAEAEDIGKAIVVTYKAMITEGAVVGNPALNTVKVEYSNDPTTGTTGESTPDESDVFTYEIDVNKWSTEAGGITGNLAGAEFKLTTDKAGEQVVELIATEDGYRVAKPDEVGVNSFTTTEVGDITISGLEAGTYYLHEVAAPEGYNKLKAPIEIKIEMTNEETGEAKITVDGEAATGDDGTTVDVENKKGIELPETGSIGTISLTAAGVAIVLAGVLAPRKKKSEQE</sequence>
<dbReference type="STRING" id="1650663.GCA_001486665_02031"/>
<evidence type="ECO:0000256" key="2">
    <source>
        <dbReference type="ARBA" id="ARBA00022525"/>
    </source>
</evidence>
<evidence type="ECO:0000256" key="6">
    <source>
        <dbReference type="SAM" id="SignalP"/>
    </source>
</evidence>
<keyword evidence="2" id="KW-0964">Secreted</keyword>
<comment type="caution">
    <text evidence="8">The sequence shown here is derived from an EMBL/GenBank/DDBJ whole genome shotgun (WGS) entry which is preliminary data.</text>
</comment>
<reference evidence="8 9" key="1">
    <citation type="submission" date="2019-03" db="EMBL/GenBank/DDBJ databases">
        <title>Genomic Encyclopedia of Type Strains, Phase IV (KMG-IV): sequencing the most valuable type-strain genomes for metagenomic binning, comparative biology and taxonomic classification.</title>
        <authorList>
            <person name="Goeker M."/>
        </authorList>
    </citation>
    <scope>NUCLEOTIDE SEQUENCE [LARGE SCALE GENOMIC DNA]</scope>
    <source>
        <strain evidence="8 9">DSM 100451</strain>
    </source>
</reference>
<dbReference type="RefSeq" id="WP_058964423.1">
    <property type="nucleotide sequence ID" value="NZ_CABKVM010000017.1"/>
</dbReference>
<keyword evidence="4" id="KW-0572">Peptidoglycan-anchor</keyword>
<dbReference type="NCBIfam" id="TIGR01167">
    <property type="entry name" value="LPXTG_anchor"/>
    <property type="match status" value="1"/>
</dbReference>
<evidence type="ECO:0000259" key="7">
    <source>
        <dbReference type="PROSITE" id="PS50847"/>
    </source>
</evidence>
<dbReference type="AlphaFoldDB" id="A0A4R1QKB7"/>
<dbReference type="Pfam" id="PF00746">
    <property type="entry name" value="Gram_pos_anchor"/>
    <property type="match status" value="1"/>
</dbReference>
<dbReference type="Proteomes" id="UP000295184">
    <property type="component" value="Unassembled WGS sequence"/>
</dbReference>
<evidence type="ECO:0000256" key="4">
    <source>
        <dbReference type="ARBA" id="ARBA00023088"/>
    </source>
</evidence>
<accession>A0A4R1QKB7</accession>
<keyword evidence="1" id="KW-0134">Cell wall</keyword>
<feature type="domain" description="Gram-positive cocci surface proteins LPxTG" evidence="7">
    <location>
        <begin position="507"/>
        <end position="541"/>
    </location>
</feature>
<evidence type="ECO:0000313" key="9">
    <source>
        <dbReference type="Proteomes" id="UP000295184"/>
    </source>
</evidence>
<evidence type="ECO:0000256" key="5">
    <source>
        <dbReference type="SAM" id="Phobius"/>
    </source>
</evidence>
<feature type="signal peptide" evidence="6">
    <location>
        <begin position="1"/>
        <end position="27"/>
    </location>
</feature>
<dbReference type="InterPro" id="IPR041033">
    <property type="entry name" value="SpaA_PFL_dom_1"/>
</dbReference>
<evidence type="ECO:0000313" key="8">
    <source>
        <dbReference type="EMBL" id="TCL53597.1"/>
    </source>
</evidence>
<dbReference type="InterPro" id="IPR026466">
    <property type="entry name" value="Fim_isopep_form_D2_dom"/>
</dbReference>
<proteinExistence type="predicted"/>
<dbReference type="EMBL" id="SLUM01000030">
    <property type="protein sequence ID" value="TCL53597.1"/>
    <property type="molecule type" value="Genomic_DNA"/>
</dbReference>
<keyword evidence="5" id="KW-0812">Transmembrane</keyword>